<reference evidence="3 4" key="1">
    <citation type="submission" date="2018-04" db="EMBL/GenBank/DDBJ databases">
        <title>Genomic Encyclopedia of Archaeal and Bacterial Type Strains, Phase II (KMG-II): from individual species to whole genera.</title>
        <authorList>
            <person name="Goeker M."/>
        </authorList>
    </citation>
    <scope>NUCLEOTIDE SEQUENCE [LARGE SCALE GENOMIC DNA]</scope>
    <source>
        <strain evidence="3 4">DSM 45787</strain>
    </source>
</reference>
<sequence>MSHVIKEGDLFLFTDEDGNIPEGNREKYGLYMKDTRFLSLLEWSMGDLSIRPLSAEAEGAESLYRCTHGEGKDLDGRVISRESLEMTRNRWIYKGVLYETFTLINRGRTMVHVPLTFRFDADFSDMFVVRGYKEAELGDPRIRRETEKGVRFTYWGTDGIERATAIQFLPAPDRVEGGQATLSFYLEPGASKRIHLTCMPSVGGEIREVFEESVAREAIREAYGEWFDSCPTVESDSSVFNSLYRRSLSDFRMLMTDMGEGEIPVAGLPWFAVPFGRDSIIASLQALSVHPETAKNTARTLARFQGKEVNPYRDEEPGKILHEIRFGELAETGAIPHTPYYGTIDATPLFLVLVAEIHRWTGDDGFVREMLPHVRKALEWIDTFGDPGGYGYTAYEPRSEQALFNQGWKDSDDSNTHTDGTLAPPPIALSEVQGYVYMAKKAWSDLFHQIGNIEDSRRLAQEADRLREKFHRDFWMEEEDFPAIALDQEKKQVANVSSNPGHCLMAEMFDPEQADRVVKRLMEKDMFNGWGIRTLSSQAPSYNPFSYHNGSVWPHDNSLILFGMKKMGCHREAERLIGGLLEAAAAFPDTRLPELFCGYGKEEGRLVPYPVACSPQAWAAGTAFAVLQAILGLEPEASRKQIRLSPRLPEGMERLEVRGIRAGKGTLDISLLRREGETFTRIHQNTTGWLVTVLP</sequence>
<dbReference type="Gene3D" id="1.50.10.10">
    <property type="match status" value="1"/>
</dbReference>
<evidence type="ECO:0000259" key="1">
    <source>
        <dbReference type="Pfam" id="PF14742"/>
    </source>
</evidence>
<feature type="domain" description="Putative glycogen debranching enzyme N-terminal" evidence="1">
    <location>
        <begin position="5"/>
        <end position="196"/>
    </location>
</feature>
<dbReference type="AlphaFoldDB" id="A0A2T6BST3"/>
<organism evidence="3 4">
    <name type="scientific">Melghirimyces profundicolus</name>
    <dbReference type="NCBI Taxonomy" id="1242148"/>
    <lineage>
        <taxon>Bacteria</taxon>
        <taxon>Bacillati</taxon>
        <taxon>Bacillota</taxon>
        <taxon>Bacilli</taxon>
        <taxon>Bacillales</taxon>
        <taxon>Thermoactinomycetaceae</taxon>
        <taxon>Melghirimyces</taxon>
    </lineage>
</organism>
<evidence type="ECO:0000259" key="2">
    <source>
        <dbReference type="Pfam" id="PF22422"/>
    </source>
</evidence>
<comment type="caution">
    <text evidence="3">The sequence shown here is derived from an EMBL/GenBank/DDBJ whole genome shotgun (WGS) entry which is preliminary data.</text>
</comment>
<gene>
    <name evidence="3" type="ORF">C8P63_11396</name>
</gene>
<dbReference type="InterPro" id="IPR008928">
    <property type="entry name" value="6-hairpin_glycosidase_sf"/>
</dbReference>
<name>A0A2T6BST3_9BACL</name>
<dbReference type="Pfam" id="PF22422">
    <property type="entry name" value="MGH1-like_GH"/>
    <property type="match status" value="1"/>
</dbReference>
<dbReference type="Proteomes" id="UP000244240">
    <property type="component" value="Unassembled WGS sequence"/>
</dbReference>
<dbReference type="InterPro" id="IPR054491">
    <property type="entry name" value="MGH1-like_GH"/>
</dbReference>
<dbReference type="InterPro" id="IPR032856">
    <property type="entry name" value="GDE_N_bis"/>
</dbReference>
<dbReference type="SUPFAM" id="SSF48208">
    <property type="entry name" value="Six-hairpin glycosidases"/>
    <property type="match status" value="1"/>
</dbReference>
<dbReference type="EMBL" id="QBKR01000013">
    <property type="protein sequence ID" value="PTX59151.1"/>
    <property type="molecule type" value="Genomic_DNA"/>
</dbReference>
<protein>
    <submittedName>
        <fullName evidence="3">Glycogen debranching enzyme</fullName>
    </submittedName>
</protein>
<proteinExistence type="predicted"/>
<evidence type="ECO:0000313" key="3">
    <source>
        <dbReference type="EMBL" id="PTX59151.1"/>
    </source>
</evidence>
<dbReference type="OrthoDB" id="9759959at2"/>
<evidence type="ECO:0000313" key="4">
    <source>
        <dbReference type="Proteomes" id="UP000244240"/>
    </source>
</evidence>
<dbReference type="InterPro" id="IPR012341">
    <property type="entry name" value="6hp_glycosidase-like_sf"/>
</dbReference>
<dbReference type="GO" id="GO:0005975">
    <property type="term" value="P:carbohydrate metabolic process"/>
    <property type="evidence" value="ECO:0007669"/>
    <property type="project" value="InterPro"/>
</dbReference>
<keyword evidence="4" id="KW-1185">Reference proteome</keyword>
<accession>A0A2T6BST3</accession>
<feature type="domain" description="Mannosylglycerate hydrolase MGH1-like glycoside hydrolase" evidence="2">
    <location>
        <begin position="290"/>
        <end position="583"/>
    </location>
</feature>
<dbReference type="RefSeq" id="WP_108023906.1">
    <property type="nucleotide sequence ID" value="NZ_QBKR01000013.1"/>
</dbReference>
<dbReference type="Pfam" id="PF14742">
    <property type="entry name" value="GDE_N_bis"/>
    <property type="match status" value="1"/>
</dbReference>